<dbReference type="Gene3D" id="3.30.465.10">
    <property type="match status" value="1"/>
</dbReference>
<dbReference type="EMBL" id="CADCVL010000005">
    <property type="protein sequence ID" value="CAA9463640.1"/>
    <property type="molecule type" value="Genomic_DNA"/>
</dbReference>
<keyword evidence="2" id="KW-0560">Oxidoreductase</keyword>
<dbReference type="EC" id="1.1.99.14" evidence="2"/>
<dbReference type="GO" id="GO:0071949">
    <property type="term" value="F:FAD binding"/>
    <property type="evidence" value="ECO:0007669"/>
    <property type="project" value="InterPro"/>
</dbReference>
<dbReference type="AlphaFoldDB" id="A0A6J4R901"/>
<proteinExistence type="predicted"/>
<sequence>MSVAVDSIEGLQQAVREARRVLPRGAGTKPALSTAPDDVVSLDMSGLSGIVEYDPGELTFTALAGTPVSEVSAALAEEGQYLPFDPPLAAAGATLGGVVASGTSGPNAFRHGGVRDFLIGVRFIDGTGRLITGGGKVVKNAAGFDLPKLMIGSAGRLGVLVQLSFKVFPRPRTTVTLRSDLGSTEQALAVMAGLGRGPVELDALDLEPPGTLVLRLGGAAETLDSRASRVAGELGYGTERLEGEADETCWSDASELKWVPPDSTLVRIGLTPRGVPGLDSALRRSGAAGRYSLGANVAWVAWPAGRSLDELDADLKSAALAGMVLSGTTGRVLIGHTTGGAFAKRVRAAIDPDARFLEY</sequence>
<name>A0A6J4R901_9ACTN</name>
<dbReference type="PROSITE" id="PS51387">
    <property type="entry name" value="FAD_PCMH"/>
    <property type="match status" value="1"/>
</dbReference>
<reference evidence="2" key="1">
    <citation type="submission" date="2020-02" db="EMBL/GenBank/DDBJ databases">
        <authorList>
            <person name="Meier V. D."/>
        </authorList>
    </citation>
    <scope>NUCLEOTIDE SEQUENCE</scope>
    <source>
        <strain evidence="2">AVDCRST_MAG65</strain>
    </source>
</reference>
<dbReference type="InterPro" id="IPR016166">
    <property type="entry name" value="FAD-bd_PCMH"/>
</dbReference>
<feature type="domain" description="FAD-binding PCMH-type" evidence="1">
    <location>
        <begin position="1"/>
        <end position="170"/>
    </location>
</feature>
<dbReference type="GO" id="GO:0019154">
    <property type="term" value="F:glycolate dehydrogenase activity"/>
    <property type="evidence" value="ECO:0007669"/>
    <property type="project" value="UniProtKB-EC"/>
</dbReference>
<dbReference type="InterPro" id="IPR016169">
    <property type="entry name" value="FAD-bd_PCMH_sub2"/>
</dbReference>
<evidence type="ECO:0000259" key="1">
    <source>
        <dbReference type="PROSITE" id="PS51387"/>
    </source>
</evidence>
<gene>
    <name evidence="2" type="ORF">AVDCRST_MAG65-31</name>
</gene>
<evidence type="ECO:0000313" key="2">
    <source>
        <dbReference type="EMBL" id="CAA9463640.1"/>
    </source>
</evidence>
<protein>
    <submittedName>
        <fullName evidence="2">Glycolate dehydrogenase, FAD-binding subunit GlcE</fullName>
        <ecNumber evidence="2">1.1.99.14</ecNumber>
    </submittedName>
</protein>
<accession>A0A6J4R901</accession>
<organism evidence="2">
    <name type="scientific">uncultured Solirubrobacteraceae bacterium</name>
    <dbReference type="NCBI Taxonomy" id="1162706"/>
    <lineage>
        <taxon>Bacteria</taxon>
        <taxon>Bacillati</taxon>
        <taxon>Actinomycetota</taxon>
        <taxon>Thermoleophilia</taxon>
        <taxon>Solirubrobacterales</taxon>
        <taxon>Solirubrobacteraceae</taxon>
        <taxon>environmental samples</taxon>
    </lineage>
</organism>
<dbReference type="InterPro" id="IPR036318">
    <property type="entry name" value="FAD-bd_PCMH-like_sf"/>
</dbReference>
<dbReference type="Pfam" id="PF01565">
    <property type="entry name" value="FAD_binding_4"/>
    <property type="match status" value="1"/>
</dbReference>
<dbReference type="SUPFAM" id="SSF56176">
    <property type="entry name" value="FAD-binding/transporter-associated domain-like"/>
    <property type="match status" value="1"/>
</dbReference>
<dbReference type="InterPro" id="IPR006094">
    <property type="entry name" value="Oxid_FAD_bind_N"/>
</dbReference>
<dbReference type="PANTHER" id="PTHR11748">
    <property type="entry name" value="D-LACTATE DEHYDROGENASE"/>
    <property type="match status" value="1"/>
</dbReference>
<dbReference type="PANTHER" id="PTHR11748:SF103">
    <property type="entry name" value="GLYCOLATE OXIDASE SUBUNIT GLCE"/>
    <property type="match status" value="1"/>
</dbReference>